<protein>
    <submittedName>
        <fullName evidence="1">Uncharacterized protein</fullName>
    </submittedName>
</protein>
<evidence type="ECO:0000313" key="1">
    <source>
        <dbReference type="EMBL" id="KRO08745.1"/>
    </source>
</evidence>
<accession>A0A0R2M438</accession>
<keyword evidence="2" id="KW-1185">Reference proteome</keyword>
<sequence>MGLILEGFSKMKLTKVLSIIVAGTTLGVAGGMVSSGVNVQAKTKKSLKTFPKSFRGTYYRYEGKVDGVRYYNIARIKAKTFGSRADMGTYTVPFHLRSVKLPVKRYAKKYNKKYKVSDIYATKKGSVLYTYPILNITFPMAGYYKMGKKKLAGHRVKVLKRVSKNGKHTDEYLFTSKKLARKYGVH</sequence>
<dbReference type="PATRIC" id="fig|942150.3.peg.858"/>
<comment type="caution">
    <text evidence="1">The sequence shown here is derived from an EMBL/GenBank/DDBJ whole genome shotgun (WGS) entry which is preliminary data.</text>
</comment>
<name>A0A0R2M438_9LACO</name>
<proteinExistence type="predicted"/>
<dbReference type="EMBL" id="JQCL01000080">
    <property type="protein sequence ID" value="KRO08745.1"/>
    <property type="molecule type" value="Genomic_DNA"/>
</dbReference>
<reference evidence="1 2" key="1">
    <citation type="journal article" date="2015" name="Genome Announc.">
        <title>Expanding the biotechnology potential of lactobacilli through comparative genomics of 213 strains and associated genera.</title>
        <authorList>
            <person name="Sun Z."/>
            <person name="Harris H.M."/>
            <person name="McCann A."/>
            <person name="Guo C."/>
            <person name="Argimon S."/>
            <person name="Zhang W."/>
            <person name="Yang X."/>
            <person name="Jeffery I.B."/>
            <person name="Cooney J.C."/>
            <person name="Kagawa T.F."/>
            <person name="Liu W."/>
            <person name="Song Y."/>
            <person name="Salvetti E."/>
            <person name="Wrobel A."/>
            <person name="Rasinkangas P."/>
            <person name="Parkhill J."/>
            <person name="Rea M.C."/>
            <person name="O'Sullivan O."/>
            <person name="Ritari J."/>
            <person name="Douillard F.P."/>
            <person name="Paul Ross R."/>
            <person name="Yang R."/>
            <person name="Briner A.E."/>
            <person name="Felis G.E."/>
            <person name="de Vos W.M."/>
            <person name="Barrangou R."/>
            <person name="Klaenhammer T.R."/>
            <person name="Caufield P.W."/>
            <person name="Cui Y."/>
            <person name="Zhang H."/>
            <person name="O'Toole P.W."/>
        </authorList>
    </citation>
    <scope>NUCLEOTIDE SEQUENCE [LARGE SCALE GENOMIC DNA]</scope>
    <source>
        <strain evidence="1 2">LMG 26013</strain>
    </source>
</reference>
<gene>
    <name evidence="1" type="ORF">IV64_GL000840</name>
</gene>
<evidence type="ECO:0000313" key="2">
    <source>
        <dbReference type="Proteomes" id="UP000051783"/>
    </source>
</evidence>
<organism evidence="1 2">
    <name type="scientific">Lactiplantibacillus xiangfangensis</name>
    <dbReference type="NCBI Taxonomy" id="942150"/>
    <lineage>
        <taxon>Bacteria</taxon>
        <taxon>Bacillati</taxon>
        <taxon>Bacillota</taxon>
        <taxon>Bacilli</taxon>
        <taxon>Lactobacillales</taxon>
        <taxon>Lactobacillaceae</taxon>
        <taxon>Lactiplantibacillus</taxon>
    </lineage>
</organism>
<dbReference type="Proteomes" id="UP000051783">
    <property type="component" value="Unassembled WGS sequence"/>
</dbReference>
<dbReference type="AlphaFoldDB" id="A0A0R2M438"/>